<feature type="chain" id="PRO_5029746558" evidence="1">
    <location>
        <begin position="17"/>
        <end position="152"/>
    </location>
</feature>
<evidence type="ECO:0000313" key="2">
    <source>
        <dbReference type="EMBL" id="KAF4702944.1"/>
    </source>
</evidence>
<dbReference type="EMBL" id="JABANO010035766">
    <property type="protein sequence ID" value="KAF4702944.1"/>
    <property type="molecule type" value="Genomic_DNA"/>
</dbReference>
<keyword evidence="1" id="KW-0732">Signal</keyword>
<feature type="signal peptide" evidence="1">
    <location>
        <begin position="1"/>
        <end position="16"/>
    </location>
</feature>
<name>A0A7J6Q362_PEROL</name>
<proteinExistence type="predicted"/>
<protein>
    <submittedName>
        <fullName evidence="2">Uncharacterized protein</fullName>
    </submittedName>
</protein>
<gene>
    <name evidence="2" type="ORF">FOZ63_030344</name>
</gene>
<organism evidence="2 3">
    <name type="scientific">Perkinsus olseni</name>
    <name type="common">Perkinsus atlanticus</name>
    <dbReference type="NCBI Taxonomy" id="32597"/>
    <lineage>
        <taxon>Eukaryota</taxon>
        <taxon>Sar</taxon>
        <taxon>Alveolata</taxon>
        <taxon>Perkinsozoa</taxon>
        <taxon>Perkinsea</taxon>
        <taxon>Perkinsida</taxon>
        <taxon>Perkinsidae</taxon>
        <taxon>Perkinsus</taxon>
    </lineage>
</organism>
<sequence>MHLSLSLALVLQHVSGEDDNLRFQNPSALAVHGTGATTSQDPYCKPTGQCQLDYGHVEGCTCPNGIEPVYTLKKVYGYYRVASTACTAKCSKDSDCPAPQHGIGLTAFCGSNERCFLSCSKFYASCPSSSRCRPVDFGESTSKVIDTCLYDQ</sequence>
<dbReference type="AlphaFoldDB" id="A0A7J6Q362"/>
<keyword evidence="3" id="KW-1185">Reference proteome</keyword>
<accession>A0A7J6Q362</accession>
<evidence type="ECO:0000313" key="3">
    <source>
        <dbReference type="Proteomes" id="UP000553632"/>
    </source>
</evidence>
<dbReference type="Proteomes" id="UP000553632">
    <property type="component" value="Unassembled WGS sequence"/>
</dbReference>
<comment type="caution">
    <text evidence="2">The sequence shown here is derived from an EMBL/GenBank/DDBJ whole genome shotgun (WGS) entry which is preliminary data.</text>
</comment>
<reference evidence="2 3" key="1">
    <citation type="submission" date="2020-04" db="EMBL/GenBank/DDBJ databases">
        <title>Perkinsus olseni comparative genomics.</title>
        <authorList>
            <person name="Bogema D.R."/>
        </authorList>
    </citation>
    <scope>NUCLEOTIDE SEQUENCE [LARGE SCALE GENOMIC DNA]</scope>
    <source>
        <strain evidence="2 3">ATCC PRA-207</strain>
    </source>
</reference>
<evidence type="ECO:0000256" key="1">
    <source>
        <dbReference type="SAM" id="SignalP"/>
    </source>
</evidence>